<dbReference type="Pfam" id="PF05176">
    <property type="entry name" value="ATP-synt_10"/>
    <property type="match status" value="1"/>
</dbReference>
<dbReference type="AlphaFoldDB" id="A0A167C7V5"/>
<accession>A0A167C7V5</accession>
<sequence>MALLVSSLRPVAAFPSGLASLAIARNQLTVTAAVAAGISRVSPYILQSRNLRTEFKAEKPEKIKLLDRPIGSTKPPGALDNQGIDTRTAQERKEQMRDYQRHLRRREELKQEFAKSSFEDIYQFRDTGGKFWVAPGAYFKQERSLYLPNFWGRTLATFEKSGSTAVLKDKISIVRVFSSHAGEQQLQTYFDGDVNTIKEDGFQIVDINVPDSFVKEFFVKMFLRKLRKSLPDSSRHARYFISRKGVTPELRQSILAENIYGGYLYLVDGNCKIRWAAAGPATPDEKTNLWKFVRALQTERNL</sequence>
<organism evidence="1 2">
    <name type="scientific">Sugiyamaella lignohabitans</name>
    <dbReference type="NCBI Taxonomy" id="796027"/>
    <lineage>
        <taxon>Eukaryota</taxon>
        <taxon>Fungi</taxon>
        <taxon>Dikarya</taxon>
        <taxon>Ascomycota</taxon>
        <taxon>Saccharomycotina</taxon>
        <taxon>Dipodascomycetes</taxon>
        <taxon>Dipodascales</taxon>
        <taxon>Trichomonascaceae</taxon>
        <taxon>Sugiyamaella</taxon>
    </lineage>
</organism>
<dbReference type="Proteomes" id="UP000189580">
    <property type="component" value="Chromosome c"/>
</dbReference>
<dbReference type="RefSeq" id="XP_018733809.1">
    <property type="nucleotide sequence ID" value="XM_018881195.1"/>
</dbReference>
<dbReference type="KEGG" id="slb:AWJ20_4137"/>
<dbReference type="OrthoDB" id="17089at2759"/>
<evidence type="ECO:0000313" key="1">
    <source>
        <dbReference type="EMBL" id="ANB11332.1"/>
    </source>
</evidence>
<dbReference type="InterPro" id="IPR007849">
    <property type="entry name" value="ATP10"/>
</dbReference>
<protein>
    <submittedName>
        <fullName evidence="1">Atp10p</fullName>
    </submittedName>
</protein>
<dbReference type="GO" id="GO:0005743">
    <property type="term" value="C:mitochondrial inner membrane"/>
    <property type="evidence" value="ECO:0007669"/>
    <property type="project" value="TreeGrafter"/>
</dbReference>
<dbReference type="PANTHER" id="PTHR28106:SF1">
    <property type="entry name" value="MITOCHONDRIAL ATPASE COMPLEX SUBUNIT ATP10"/>
    <property type="match status" value="1"/>
</dbReference>
<gene>
    <name evidence="1" type="primary">ATP10</name>
    <name evidence="1" type="ORF">AWJ20_4137</name>
</gene>
<dbReference type="GeneID" id="30036236"/>
<keyword evidence="2" id="KW-1185">Reference proteome</keyword>
<name>A0A167C7V5_9ASCO</name>
<dbReference type="PANTHER" id="PTHR28106">
    <property type="entry name" value="MITOCHONDRIAL ATPASE COMPLEX SUBUNIT ATP10"/>
    <property type="match status" value="1"/>
</dbReference>
<dbReference type="EMBL" id="CP014500">
    <property type="protein sequence ID" value="ANB11332.1"/>
    <property type="molecule type" value="Genomic_DNA"/>
</dbReference>
<reference evidence="1 2" key="1">
    <citation type="submission" date="2016-02" db="EMBL/GenBank/DDBJ databases">
        <title>Complete genome sequence and transcriptome regulation of the pentose utilising yeast Sugiyamaella lignohabitans.</title>
        <authorList>
            <person name="Bellasio M."/>
            <person name="Peymann A."/>
            <person name="Valli M."/>
            <person name="Sipitzky M."/>
            <person name="Graf A."/>
            <person name="Sauer M."/>
            <person name="Marx H."/>
            <person name="Mattanovich D."/>
        </authorList>
    </citation>
    <scope>NUCLEOTIDE SEQUENCE [LARGE SCALE GENOMIC DNA]</scope>
    <source>
        <strain evidence="1 2">CBS 10342</strain>
    </source>
</reference>
<evidence type="ECO:0000313" key="2">
    <source>
        <dbReference type="Proteomes" id="UP000189580"/>
    </source>
</evidence>
<proteinExistence type="predicted"/>
<dbReference type="GO" id="GO:0033615">
    <property type="term" value="P:mitochondrial proton-transporting ATP synthase complex assembly"/>
    <property type="evidence" value="ECO:0007669"/>
    <property type="project" value="TreeGrafter"/>
</dbReference>